<evidence type="ECO:0000256" key="2">
    <source>
        <dbReference type="ARBA" id="ARBA00022771"/>
    </source>
</evidence>
<dbReference type="GO" id="GO:0008237">
    <property type="term" value="F:metallopeptidase activity"/>
    <property type="evidence" value="ECO:0007669"/>
    <property type="project" value="TreeGrafter"/>
</dbReference>
<feature type="domain" description="RanBP2-type" evidence="6">
    <location>
        <begin position="471"/>
        <end position="501"/>
    </location>
</feature>
<dbReference type="HOGENOM" id="CLU_040077_0_0_1"/>
<feature type="compositionally biased region" description="Gly residues" evidence="5">
    <location>
        <begin position="425"/>
        <end position="435"/>
    </location>
</feature>
<dbReference type="GO" id="GO:0008270">
    <property type="term" value="F:zinc ion binding"/>
    <property type="evidence" value="ECO:0007669"/>
    <property type="project" value="UniProtKB-KW"/>
</dbReference>
<evidence type="ECO:0000256" key="3">
    <source>
        <dbReference type="ARBA" id="ARBA00022833"/>
    </source>
</evidence>
<feature type="compositionally biased region" description="Basic and acidic residues" evidence="5">
    <location>
        <begin position="410"/>
        <end position="420"/>
    </location>
</feature>
<feature type="region of interest" description="Disordered" evidence="5">
    <location>
        <begin position="172"/>
        <end position="249"/>
    </location>
</feature>
<organism evidence="8 9">
    <name type="scientific">Fomitopsis schrenkii</name>
    <name type="common">Brown rot fungus</name>
    <dbReference type="NCBI Taxonomy" id="2126942"/>
    <lineage>
        <taxon>Eukaryota</taxon>
        <taxon>Fungi</taxon>
        <taxon>Dikarya</taxon>
        <taxon>Basidiomycota</taxon>
        <taxon>Agaricomycotina</taxon>
        <taxon>Agaricomycetes</taxon>
        <taxon>Polyporales</taxon>
        <taxon>Fomitopsis</taxon>
    </lineage>
</organism>
<gene>
    <name evidence="8" type="ORF">FOMPIDRAFT_1033332</name>
</gene>
<dbReference type="GO" id="GO:0005634">
    <property type="term" value="C:nucleus"/>
    <property type="evidence" value="ECO:0007669"/>
    <property type="project" value="TreeGrafter"/>
</dbReference>
<accession>S8F6D1</accession>
<dbReference type="Pfam" id="PF08325">
    <property type="entry name" value="WLM"/>
    <property type="match status" value="1"/>
</dbReference>
<dbReference type="PROSITE" id="PS01358">
    <property type="entry name" value="ZF_RANBP2_1"/>
    <property type="match status" value="1"/>
</dbReference>
<feature type="region of interest" description="Disordered" evidence="5">
    <location>
        <begin position="329"/>
        <end position="471"/>
    </location>
</feature>
<dbReference type="InterPro" id="IPR053000">
    <property type="entry name" value="WSS1-like_metalloprotease"/>
</dbReference>
<dbReference type="FunCoup" id="S8F6D1">
    <property type="interactions" value="173"/>
</dbReference>
<evidence type="ECO:0000256" key="4">
    <source>
        <dbReference type="PROSITE-ProRule" id="PRU00322"/>
    </source>
</evidence>
<evidence type="ECO:0008006" key="10">
    <source>
        <dbReference type="Google" id="ProtNLM"/>
    </source>
</evidence>
<reference evidence="8 9" key="1">
    <citation type="journal article" date="2012" name="Science">
        <title>The Paleozoic origin of enzymatic lignin decomposition reconstructed from 31 fungal genomes.</title>
        <authorList>
            <person name="Floudas D."/>
            <person name="Binder M."/>
            <person name="Riley R."/>
            <person name="Barry K."/>
            <person name="Blanchette R.A."/>
            <person name="Henrissat B."/>
            <person name="Martinez A.T."/>
            <person name="Otillar R."/>
            <person name="Spatafora J.W."/>
            <person name="Yadav J.S."/>
            <person name="Aerts A."/>
            <person name="Benoit I."/>
            <person name="Boyd A."/>
            <person name="Carlson A."/>
            <person name="Copeland A."/>
            <person name="Coutinho P.M."/>
            <person name="de Vries R.P."/>
            <person name="Ferreira P."/>
            <person name="Findley K."/>
            <person name="Foster B."/>
            <person name="Gaskell J."/>
            <person name="Glotzer D."/>
            <person name="Gorecki P."/>
            <person name="Heitman J."/>
            <person name="Hesse C."/>
            <person name="Hori C."/>
            <person name="Igarashi K."/>
            <person name="Jurgens J.A."/>
            <person name="Kallen N."/>
            <person name="Kersten P."/>
            <person name="Kohler A."/>
            <person name="Kuees U."/>
            <person name="Kumar T.K.A."/>
            <person name="Kuo A."/>
            <person name="LaButti K."/>
            <person name="Larrondo L.F."/>
            <person name="Lindquist E."/>
            <person name="Ling A."/>
            <person name="Lombard V."/>
            <person name="Lucas S."/>
            <person name="Lundell T."/>
            <person name="Martin R."/>
            <person name="McLaughlin D.J."/>
            <person name="Morgenstern I."/>
            <person name="Morin E."/>
            <person name="Murat C."/>
            <person name="Nagy L.G."/>
            <person name="Nolan M."/>
            <person name="Ohm R.A."/>
            <person name="Patyshakuliyeva A."/>
            <person name="Rokas A."/>
            <person name="Ruiz-Duenas F.J."/>
            <person name="Sabat G."/>
            <person name="Salamov A."/>
            <person name="Samejima M."/>
            <person name="Schmutz J."/>
            <person name="Slot J.C."/>
            <person name="St John F."/>
            <person name="Stenlid J."/>
            <person name="Sun H."/>
            <person name="Sun S."/>
            <person name="Syed K."/>
            <person name="Tsang A."/>
            <person name="Wiebenga A."/>
            <person name="Young D."/>
            <person name="Pisabarro A."/>
            <person name="Eastwood D.C."/>
            <person name="Martin F."/>
            <person name="Cullen D."/>
            <person name="Grigoriev I.V."/>
            <person name="Hibbett D.S."/>
        </authorList>
    </citation>
    <scope>NUCLEOTIDE SEQUENCE</scope>
    <source>
        <strain evidence="9">FP-58527</strain>
    </source>
</reference>
<name>S8F6D1_FOMSC</name>
<dbReference type="Proteomes" id="UP000015241">
    <property type="component" value="Unassembled WGS sequence"/>
</dbReference>
<dbReference type="Gene3D" id="4.10.1060.10">
    <property type="entry name" value="Zinc finger, RanBP2-type"/>
    <property type="match status" value="1"/>
</dbReference>
<feature type="compositionally biased region" description="Low complexity" evidence="5">
    <location>
        <begin position="353"/>
        <end position="367"/>
    </location>
</feature>
<evidence type="ECO:0000256" key="1">
    <source>
        <dbReference type="ARBA" id="ARBA00022723"/>
    </source>
</evidence>
<dbReference type="InterPro" id="IPR036443">
    <property type="entry name" value="Znf_RanBP2_sf"/>
</dbReference>
<feature type="compositionally biased region" description="Low complexity" evidence="5">
    <location>
        <begin position="374"/>
        <end position="383"/>
    </location>
</feature>
<keyword evidence="9" id="KW-1185">Reference proteome</keyword>
<evidence type="ECO:0000256" key="5">
    <source>
        <dbReference type="SAM" id="MobiDB-lite"/>
    </source>
</evidence>
<dbReference type="AlphaFoldDB" id="S8F6D1"/>
<sequence>MVHVRLNERETNPNPHVNFITALPMPDAAEQEEARQLLRALAAQVRPIMKAHGFVVNSLEEYEFNKVFAGRNWNNGETVELVLRGPSGGFQSISWLMSTLCHELAHILHMNHGPAFQTLWAKLRAEVRELQSKGYYGDGYWSSGQRLTDSTHVGGGVLDPGGLPEYMCGGAQARKRPTSLRRRRTAQAAGPSNHTGAQTAKKRKAGARVTAKDTFRGSGRALNAEVSDEEQKKAGAGFRRKAGSKRAREERALAAERRLRALHGEGLCALTAGPSSQAPTEEPEDEEDDSDVEIVQETDQERRRAMLNATTQNDLDDLKSTRTDFSSDFIFPSATPDSSEGPPCDVQVLPRPSATAASGAAAESSASQKRKPVSSGSEGSSRARGGGEATPMQADPRKKTKGDPAYGKLVQDEMKQRRLESLGLTSGGKCLGGDRVGTAPTQTYTRPHAHGPASGPGRMTAPDQRAGGERSAGGGWNCLVCTLANAPGHLACAACATPRGEATWTGNSS</sequence>
<feature type="compositionally biased region" description="Basic residues" evidence="5">
    <location>
        <begin position="173"/>
        <end position="185"/>
    </location>
</feature>
<dbReference type="GO" id="GO:0006281">
    <property type="term" value="P:DNA repair"/>
    <property type="evidence" value="ECO:0007669"/>
    <property type="project" value="TreeGrafter"/>
</dbReference>
<dbReference type="InterPro" id="IPR001876">
    <property type="entry name" value="Znf_RanBP2"/>
</dbReference>
<keyword evidence="3" id="KW-0862">Zinc</keyword>
<feature type="compositionally biased region" description="Acidic residues" evidence="5">
    <location>
        <begin position="281"/>
        <end position="292"/>
    </location>
</feature>
<evidence type="ECO:0000259" key="6">
    <source>
        <dbReference type="PROSITE" id="PS50199"/>
    </source>
</evidence>
<keyword evidence="1" id="KW-0479">Metal-binding</keyword>
<evidence type="ECO:0000313" key="8">
    <source>
        <dbReference type="EMBL" id="EPS94474.1"/>
    </source>
</evidence>
<feature type="region of interest" description="Disordered" evidence="5">
    <location>
        <begin position="267"/>
        <end position="292"/>
    </location>
</feature>
<dbReference type="PANTHER" id="PTHR46622:SF1">
    <property type="entry name" value="DNA-DEPENDENT METALLOPROTEASE WSS1"/>
    <property type="match status" value="1"/>
</dbReference>
<dbReference type="STRING" id="743788.S8F6D1"/>
<dbReference type="OrthoDB" id="447842at2759"/>
<dbReference type="PANTHER" id="PTHR46622">
    <property type="entry name" value="DNA-DEPENDENT METALLOPROTEASE WSS1"/>
    <property type="match status" value="1"/>
</dbReference>
<evidence type="ECO:0000259" key="7">
    <source>
        <dbReference type="PROSITE" id="PS51397"/>
    </source>
</evidence>
<dbReference type="EMBL" id="KE504231">
    <property type="protein sequence ID" value="EPS94474.1"/>
    <property type="molecule type" value="Genomic_DNA"/>
</dbReference>
<dbReference type="PROSITE" id="PS50199">
    <property type="entry name" value="ZF_RANBP2_2"/>
    <property type="match status" value="1"/>
</dbReference>
<evidence type="ECO:0000313" key="9">
    <source>
        <dbReference type="Proteomes" id="UP000015241"/>
    </source>
</evidence>
<dbReference type="InterPro" id="IPR013536">
    <property type="entry name" value="WLM_dom"/>
</dbReference>
<protein>
    <recommendedName>
        <fullName evidence="10">WLM-domain-containing protein</fullName>
    </recommendedName>
</protein>
<dbReference type="InParanoid" id="S8F6D1"/>
<proteinExistence type="predicted"/>
<dbReference type="eggNOG" id="KOG4842">
    <property type="taxonomic scope" value="Eukaryota"/>
</dbReference>
<dbReference type="PROSITE" id="PS51397">
    <property type="entry name" value="WLM"/>
    <property type="match status" value="1"/>
</dbReference>
<feature type="domain" description="WLM" evidence="7">
    <location>
        <begin position="8"/>
        <end position="260"/>
    </location>
</feature>
<keyword evidence="2 4" id="KW-0863">Zinc-finger</keyword>
<dbReference type="SUPFAM" id="SSF90209">
    <property type="entry name" value="Ran binding protein zinc finger-like"/>
    <property type="match status" value="1"/>
</dbReference>